<sequence length="237" mass="26785">MEKYKLTTVMGELQINEKHPNNKIQFLHETIYMNFIKTDQLFARLRDVVDHPVHDVDARKNLALTLAISSMQFSDAVRLLCSQGLILGIGTTLRSQYEALVRSVWVLYCATDLQVEKLDAVLNTESQQASKSIPTVNAMLGELDKIPQIKNLLISFHEFKDSSWLPLNSFVHSGIHAVFWTKHKAPPELIAQLFRISNGLNVIAFQGMGILTGRPTIQQEIFSVIAHYSDCLPKARL</sequence>
<dbReference type="AlphaFoldDB" id="A0AAU6T402"/>
<name>A0AAU6T402_9GAMM</name>
<organism evidence="1">
    <name type="scientific">Aeromonas sp. 19NY04SH05-1</name>
    <dbReference type="NCBI Taxonomy" id="2920537"/>
    <lineage>
        <taxon>Bacteria</taxon>
        <taxon>Pseudomonadati</taxon>
        <taxon>Pseudomonadota</taxon>
        <taxon>Gammaproteobacteria</taxon>
        <taxon>Aeromonadales</taxon>
        <taxon>Aeromonadaceae</taxon>
        <taxon>Aeromonas</taxon>
    </lineage>
</organism>
<gene>
    <name evidence="1" type="ORF">MRK42_12365</name>
</gene>
<protein>
    <submittedName>
        <fullName evidence="1">Uncharacterized protein</fullName>
    </submittedName>
</protein>
<accession>A0AAU6T402</accession>
<dbReference type="Pfam" id="PF22491">
    <property type="entry name" value="DUF6988"/>
    <property type="match status" value="1"/>
</dbReference>
<reference evidence="1" key="1">
    <citation type="submission" date="2022-03" db="EMBL/GenBank/DDBJ databases">
        <title>Sea Food Isolates.</title>
        <authorList>
            <person name="Li C."/>
        </authorList>
    </citation>
    <scope>NUCLEOTIDE SEQUENCE</scope>
    <source>
        <strain evidence="1">19NY04SH05-1</strain>
    </source>
</reference>
<evidence type="ECO:0000313" key="1">
    <source>
        <dbReference type="EMBL" id="XAG39810.1"/>
    </source>
</evidence>
<dbReference type="RefSeq" id="WP_338610212.1">
    <property type="nucleotide sequence ID" value="NZ_CP095328.1"/>
</dbReference>
<proteinExistence type="predicted"/>
<dbReference type="InterPro" id="IPR054257">
    <property type="entry name" value="DUF6988"/>
</dbReference>
<dbReference type="EMBL" id="CP095328">
    <property type="protein sequence ID" value="XAG39810.1"/>
    <property type="molecule type" value="Genomic_DNA"/>
</dbReference>